<feature type="domain" description="NACHT" evidence="2">
    <location>
        <begin position="357"/>
        <end position="502"/>
    </location>
</feature>
<dbReference type="STRING" id="436010.A0A166DGW0"/>
<dbReference type="PROSITE" id="PS50837">
    <property type="entry name" value="NACHT"/>
    <property type="match status" value="1"/>
</dbReference>
<evidence type="ECO:0000256" key="1">
    <source>
        <dbReference type="ARBA" id="ARBA00022737"/>
    </source>
</evidence>
<dbReference type="Pfam" id="PF24883">
    <property type="entry name" value="NPHP3_N"/>
    <property type="match status" value="1"/>
</dbReference>
<proteinExistence type="predicted"/>
<name>A0A166DGW0_9AGAM</name>
<gene>
    <name evidence="3" type="ORF">FIBSPDRAFT_1048609</name>
</gene>
<evidence type="ECO:0000313" key="3">
    <source>
        <dbReference type="EMBL" id="KZP14698.1"/>
    </source>
</evidence>
<keyword evidence="4" id="KW-1185">Reference proteome</keyword>
<dbReference type="Gene3D" id="1.25.40.10">
    <property type="entry name" value="Tetratricopeptide repeat domain"/>
    <property type="match status" value="3"/>
</dbReference>
<dbReference type="Gene3D" id="3.40.50.300">
    <property type="entry name" value="P-loop containing nucleotide triphosphate hydrolases"/>
    <property type="match status" value="1"/>
</dbReference>
<dbReference type="Pfam" id="PF13374">
    <property type="entry name" value="TPR_10"/>
    <property type="match status" value="1"/>
</dbReference>
<dbReference type="InterPro" id="IPR007111">
    <property type="entry name" value="NACHT_NTPase"/>
</dbReference>
<dbReference type="PANTHER" id="PTHR19959:SF119">
    <property type="entry name" value="FUNGAL LIPASE-LIKE DOMAIN-CONTAINING PROTEIN"/>
    <property type="match status" value="1"/>
</dbReference>
<dbReference type="InterPro" id="IPR011990">
    <property type="entry name" value="TPR-like_helical_dom_sf"/>
</dbReference>
<keyword evidence="1" id="KW-0677">Repeat</keyword>
<organism evidence="3 4">
    <name type="scientific">Athelia psychrophila</name>
    <dbReference type="NCBI Taxonomy" id="1759441"/>
    <lineage>
        <taxon>Eukaryota</taxon>
        <taxon>Fungi</taxon>
        <taxon>Dikarya</taxon>
        <taxon>Basidiomycota</taxon>
        <taxon>Agaricomycotina</taxon>
        <taxon>Agaricomycetes</taxon>
        <taxon>Agaricomycetidae</taxon>
        <taxon>Atheliales</taxon>
        <taxon>Atheliaceae</taxon>
        <taxon>Athelia</taxon>
    </lineage>
</organism>
<dbReference type="InterPro" id="IPR019734">
    <property type="entry name" value="TPR_rpt"/>
</dbReference>
<evidence type="ECO:0000259" key="2">
    <source>
        <dbReference type="PROSITE" id="PS50837"/>
    </source>
</evidence>
<dbReference type="SMART" id="SM00028">
    <property type="entry name" value="TPR"/>
    <property type="match status" value="8"/>
</dbReference>
<sequence length="1391" mass="152797">MICVTSLDLQVVGDLIKESSCLLEDHFFILYVNEKKVFKSQRKTREPPPRWKEQKPFRFDLSSTIRIVIFRQSFLARVPGKKNMVAEFNGKGVDLLDNITEHEMRTKSGVSVDWRISVRLDYSSESHAEFMKAVGEDISRIGKVPGSDAAQAVTTIAGQLGTVLEKIVPIVDQFAGTHPIFYAAWTVLSSAYKVVQQQIITDGSIGDLVEKLREVAGVASTCSNLPEIGGTINVLEDIGRTALEAALLIHEYASPSIGGKPSIFARTAKHSPTNMSSRIAQCQKQFDDLIAIFDRRIQLDTNSRVKALQDGQTKMVLDKLAYAGGVSWNPDMTCLPGTRATILSIIDPWARSLDGQNVCWLKGVAGSGKSAIAHTIAQSLHKDGRLASSFFFNRNDTSRNTPQLLVTTIARDIAMIHPAIAADIRTTLEEDPSLASASLSRQFEAFISGPLRRHPIEHSFVIVIDALDEIVHQNSIIELLKILRDEASKLPPQIRILVTSRPTRDIIDYLSEQSHIACHSIVIASVENGQDVEAYIGHELRDPILHKRMGSLHSAEVLVRDLKNLAGGLFIWIVTVFRYLRNADNPEGKLRALLAKTDTPGRLDPSKIMDALYTVILELCGDWQDPEFCEGYRMLMGAIVAAKRPLSLAALRALHGGDLMLLPGSLPQRFGSVLVGLEDDSEPVRVLHLSFQEFITNHPATSSKFHIAEKGHSGRLAGLCLQTMVREIAADTIRGTGYLLKDDDDEPGVPKVFGVSEQLLYCCEHWSDHVSDADEPDTAIAEVVGTFLRQHNTTWIEIVSSMSVFRGSLGVWHWLEVRAPEFKEQGDESQASILFSLSHRLRYAGRLEESLVAMQEAVYLYRALAAERPAVFNADLARSLTNQSAYLSALGRHEEALAAAKETVDLRRALAAERPAVFNAALAMSLSNQSVSLSALGRHEEGLAATTESLDLYRPLAAERPALFNPDLARSLSNQSMSLSALGQHEEALAATTESLDLYRPLAAKRPAVFNPDLAMSLSNQSVKLSALGQHEEALAATTESLDLYRPLAAERPAVFNADLARSLTNQSMYLSALGRHEEALAETKEAVDLYRPLAAERPAVFNGDLATSLSNQSMYLSALGRHEEGLAAAKETVDLRRALGRHEEALAAATESLDLYRPLAAERPAVCNADLAMSLTNQSAYLSALGRHEEAVVAVKEAADLYRMLAAEQPVLFNADLAGSLNNLSCRLLDLDRHEEALVAITEALEIYRNLAAERTMVFNFTLACHLDTLSTCLAHFGRGEEALAAIQEAVDMCRAFGTGLERPAGFNKSFYLFLINLSARLSYLDRWQEGLTAIREAAEFRQALAAEPPAVPDAELVTAVKQFSTFLSKAGRKEEAQLILLELSKLQML</sequence>
<reference evidence="3 4" key="1">
    <citation type="journal article" date="2016" name="Mol. Biol. Evol.">
        <title>Comparative Genomics of Early-Diverging Mushroom-Forming Fungi Provides Insights into the Origins of Lignocellulose Decay Capabilities.</title>
        <authorList>
            <person name="Nagy L.G."/>
            <person name="Riley R."/>
            <person name="Tritt A."/>
            <person name="Adam C."/>
            <person name="Daum C."/>
            <person name="Floudas D."/>
            <person name="Sun H."/>
            <person name="Yadav J.S."/>
            <person name="Pangilinan J."/>
            <person name="Larsson K.H."/>
            <person name="Matsuura K."/>
            <person name="Barry K."/>
            <person name="Labutti K."/>
            <person name="Kuo R."/>
            <person name="Ohm R.A."/>
            <person name="Bhattacharya S.S."/>
            <person name="Shirouzu T."/>
            <person name="Yoshinaga Y."/>
            <person name="Martin F.M."/>
            <person name="Grigoriev I.V."/>
            <person name="Hibbett D.S."/>
        </authorList>
    </citation>
    <scope>NUCLEOTIDE SEQUENCE [LARGE SCALE GENOMIC DNA]</scope>
    <source>
        <strain evidence="3 4">CBS 109695</strain>
    </source>
</reference>
<dbReference type="OrthoDB" id="3038309at2759"/>
<evidence type="ECO:0000313" key="4">
    <source>
        <dbReference type="Proteomes" id="UP000076532"/>
    </source>
</evidence>
<dbReference type="Proteomes" id="UP000076532">
    <property type="component" value="Unassembled WGS sequence"/>
</dbReference>
<dbReference type="SUPFAM" id="SSF52540">
    <property type="entry name" value="P-loop containing nucleoside triphosphate hydrolases"/>
    <property type="match status" value="1"/>
</dbReference>
<dbReference type="EMBL" id="KV417613">
    <property type="protein sequence ID" value="KZP14698.1"/>
    <property type="molecule type" value="Genomic_DNA"/>
</dbReference>
<dbReference type="InterPro" id="IPR027417">
    <property type="entry name" value="P-loop_NTPase"/>
</dbReference>
<protein>
    <recommendedName>
        <fullName evidence="2">NACHT domain-containing protein</fullName>
    </recommendedName>
</protein>
<accession>A0A166DGW0</accession>
<dbReference type="SUPFAM" id="SSF48452">
    <property type="entry name" value="TPR-like"/>
    <property type="match status" value="4"/>
</dbReference>
<dbReference type="InterPro" id="IPR056884">
    <property type="entry name" value="NPHP3-like_N"/>
</dbReference>
<dbReference type="PANTHER" id="PTHR19959">
    <property type="entry name" value="KINESIN LIGHT CHAIN"/>
    <property type="match status" value="1"/>
</dbReference>